<accession>A0AAD7U4U3</accession>
<dbReference type="Gene3D" id="3.40.50.150">
    <property type="entry name" value="Vaccinia Virus protein VP39"/>
    <property type="match status" value="1"/>
</dbReference>
<dbReference type="PANTHER" id="PTHR24422">
    <property type="entry name" value="CHEMOTAXIS PROTEIN METHYLTRANSFERASE"/>
    <property type="match status" value="1"/>
</dbReference>
<feature type="domain" description="CheR-type methyltransferase" evidence="1">
    <location>
        <begin position="8"/>
        <end position="184"/>
    </location>
</feature>
<evidence type="ECO:0000259" key="1">
    <source>
        <dbReference type="PROSITE" id="PS50123"/>
    </source>
</evidence>
<dbReference type="InterPro" id="IPR000780">
    <property type="entry name" value="CheR_MeTrfase"/>
</dbReference>
<name>A0AAD7U4U3_9STRA</name>
<dbReference type="PROSITE" id="PS50123">
    <property type="entry name" value="CHER"/>
    <property type="match status" value="1"/>
</dbReference>
<sequence length="456" mass="51084">MKDYRTYSRFARDPQVFLHLVDSVLYTLAQQESVVRVWSVGCAGGEEPYSIAIAWHCAIAAEFPGVRLEIAATDLDEASLDRARAGVFDAHAVANLPVEWIARCFDANNRRRYSLRDEVRAYVRFAHADARTDPPPGRSFSLITCRYSVFLYLPAPACWLILQTMVGVLREAGYLVTGLSDQMPQGFESLGLISLHHCETDVPKGLYRLPSETTEVVSDYPESLAELLARRRRTSSFPLKRGDPPRTTKVAKPFAITRSPSVSKTTTELPTAEMANISLLCDDDHAVLLSRDETERLVERLMADVVRREQRMTKLREDQQRALDQGRNTSKVSQHAFEDFLKRVAADLERRKQSLARLQGTLARDEISSDNRLCRRQEQLGLAGLRTIAARSAPCQHAPLAVRPNRLWTGVIIEPLLKVSAAQASDGVATRILSLCRVRVLICSPLAAVSQTRRVF</sequence>
<dbReference type="AlphaFoldDB" id="A0AAD7U4U3"/>
<proteinExistence type="predicted"/>
<evidence type="ECO:0000313" key="3">
    <source>
        <dbReference type="Proteomes" id="UP001230188"/>
    </source>
</evidence>
<comment type="caution">
    <text evidence="2">The sequence shown here is derived from an EMBL/GenBank/DDBJ whole genome shotgun (WGS) entry which is preliminary data.</text>
</comment>
<dbReference type="GO" id="GO:0008757">
    <property type="term" value="F:S-adenosylmethionine-dependent methyltransferase activity"/>
    <property type="evidence" value="ECO:0007669"/>
    <property type="project" value="InterPro"/>
</dbReference>
<dbReference type="SUPFAM" id="SSF53335">
    <property type="entry name" value="S-adenosyl-L-methionine-dependent methyltransferases"/>
    <property type="match status" value="1"/>
</dbReference>
<dbReference type="EMBL" id="JAQMWT010000695">
    <property type="protein sequence ID" value="KAJ8598083.1"/>
    <property type="molecule type" value="Genomic_DNA"/>
</dbReference>
<gene>
    <name evidence="2" type="ORF">CTAYLR_005588</name>
</gene>
<dbReference type="InterPro" id="IPR050903">
    <property type="entry name" value="Bact_Chemotaxis_MeTrfase"/>
</dbReference>
<dbReference type="Pfam" id="PF01739">
    <property type="entry name" value="CheR"/>
    <property type="match status" value="1"/>
</dbReference>
<protein>
    <recommendedName>
        <fullName evidence="1">CheR-type methyltransferase domain-containing protein</fullName>
    </recommendedName>
</protein>
<dbReference type="InterPro" id="IPR029063">
    <property type="entry name" value="SAM-dependent_MTases_sf"/>
</dbReference>
<dbReference type="PANTHER" id="PTHR24422:SF10">
    <property type="entry name" value="CHEMOTAXIS PROTEIN METHYLTRANSFERASE 2"/>
    <property type="match status" value="1"/>
</dbReference>
<dbReference type="Proteomes" id="UP001230188">
    <property type="component" value="Unassembled WGS sequence"/>
</dbReference>
<evidence type="ECO:0000313" key="2">
    <source>
        <dbReference type="EMBL" id="KAJ8598083.1"/>
    </source>
</evidence>
<dbReference type="PRINTS" id="PR00996">
    <property type="entry name" value="CHERMTFRASE"/>
</dbReference>
<keyword evidence="3" id="KW-1185">Reference proteome</keyword>
<organism evidence="2 3">
    <name type="scientific">Chrysophaeum taylorii</name>
    <dbReference type="NCBI Taxonomy" id="2483200"/>
    <lineage>
        <taxon>Eukaryota</taxon>
        <taxon>Sar</taxon>
        <taxon>Stramenopiles</taxon>
        <taxon>Ochrophyta</taxon>
        <taxon>Pelagophyceae</taxon>
        <taxon>Pelagomonadales</taxon>
        <taxon>Pelagomonadaceae</taxon>
        <taxon>Chrysophaeum</taxon>
    </lineage>
</organism>
<dbReference type="InterPro" id="IPR022642">
    <property type="entry name" value="CheR_C"/>
</dbReference>
<dbReference type="SMART" id="SM00138">
    <property type="entry name" value="MeTrc"/>
    <property type="match status" value="1"/>
</dbReference>
<reference evidence="2" key="1">
    <citation type="submission" date="2023-01" db="EMBL/GenBank/DDBJ databases">
        <title>Metagenome sequencing of chrysophaentin producing Chrysophaeum taylorii.</title>
        <authorList>
            <person name="Davison J."/>
            <person name="Bewley C."/>
        </authorList>
    </citation>
    <scope>NUCLEOTIDE SEQUENCE</scope>
    <source>
        <strain evidence="2">NIES-1699</strain>
    </source>
</reference>